<reference evidence="2 3" key="1">
    <citation type="journal article" date="2017" name="Int. J. Syst. Evol. Microbiol.">
        <title>Macrococcus canis sp. nov., a skin bacterium associated with infections in dogs.</title>
        <authorList>
            <person name="Gobeli Brawand S."/>
            <person name="Cotting K."/>
            <person name="Gomez-Sanz E."/>
            <person name="Collaud A."/>
            <person name="Thomann A."/>
            <person name="Brodard I."/>
            <person name="Rodriguez-Campos S."/>
            <person name="Strauss C."/>
            <person name="Perreten V."/>
        </authorList>
    </citation>
    <scope>NUCLEOTIDE SEQUENCE [LARGE SCALE GENOMIC DNA]</scope>
    <source>
        <strain evidence="2 3">KM45013</strain>
    </source>
</reference>
<dbReference type="Gene3D" id="3.40.50.880">
    <property type="match status" value="1"/>
</dbReference>
<name>A0A1W7A9L2_9STAP</name>
<dbReference type="InterPro" id="IPR039975">
    <property type="entry name" value="IFT52"/>
</dbReference>
<dbReference type="STRING" id="1855823.MCCS_06410"/>
<gene>
    <name evidence="2" type="ORF">MCCS_06410</name>
</gene>
<dbReference type="KEGG" id="mcak:MCCS_06410"/>
<dbReference type="InterPro" id="IPR029062">
    <property type="entry name" value="Class_I_gatase-like"/>
</dbReference>
<dbReference type="Proteomes" id="UP000194154">
    <property type="component" value="Chromosome"/>
</dbReference>
<keyword evidence="3" id="KW-1185">Reference proteome</keyword>
<dbReference type="SUPFAM" id="SSF52317">
    <property type="entry name" value="Class I glutamine amidotransferase-like"/>
    <property type="match status" value="1"/>
</dbReference>
<protein>
    <recommendedName>
        <fullName evidence="4">DNA-binding protein</fullName>
    </recommendedName>
</protein>
<feature type="signal peptide" evidence="1">
    <location>
        <begin position="1"/>
        <end position="21"/>
    </location>
</feature>
<evidence type="ECO:0000313" key="3">
    <source>
        <dbReference type="Proteomes" id="UP000194154"/>
    </source>
</evidence>
<dbReference type="OrthoDB" id="9801679at2"/>
<proteinExistence type="predicted"/>
<dbReference type="EMBL" id="CP021059">
    <property type="protein sequence ID" value="ARQ06291.1"/>
    <property type="molecule type" value="Genomic_DNA"/>
</dbReference>
<dbReference type="GeneID" id="35294778"/>
<evidence type="ECO:0008006" key="4">
    <source>
        <dbReference type="Google" id="ProtNLM"/>
    </source>
</evidence>
<sequence length="486" mass="54290">MKRLIILSALFLAGCTQPAQLYNGQADVLFDAAHGQTAGEADWVIDGAFSSFNDVIRDMDYKTVSTEYDTTLTYEKLKQYKAVIIPEPNIPFKVEEQEAIERFVGEGGSIMMIADHYNADRNLNRFDSSEIFNGYRRGAFDDITKGLSHDEKQSERMEDVKSSDFLSDTFGVRFRYNALNNVRIDVDPAHDAFGLLNNVKSVNMHAGSTIAITNPKIAKGIIYPDKLSQKDRWPHAVDQGVYTNGGTDEGAFVAISKYKKGKAVFIGDSSIVEDETPKYVREDNGNSKETYDGIGEASHKTLLKNLVAWMMQPEDYTTLVGKTKPDQKTPLLSMEIPQQSTEPKHEPWGQPGHGYLWYDPSTFEQGSFGADSNKRVEHKSVTTEDGPIEIQAPSSIKPGDYIKIDVYSQKQLEDVAIELIDSDGEQVGLFNGRPPGKSDTYDMKAKDNRFHCYFNGKIAREASQSVAVKVYSKGQMIDSKRIDINS</sequence>
<evidence type="ECO:0000256" key="1">
    <source>
        <dbReference type="SAM" id="SignalP"/>
    </source>
</evidence>
<dbReference type="RefSeq" id="WP_086041967.1">
    <property type="nucleotide sequence ID" value="NZ_CBCRZA010000001.1"/>
</dbReference>
<keyword evidence="1" id="KW-0732">Signal</keyword>
<feature type="chain" id="PRO_5011986665" description="DNA-binding protein" evidence="1">
    <location>
        <begin position="22"/>
        <end position="486"/>
    </location>
</feature>
<organism evidence="2 3">
    <name type="scientific">Macrococcoides canis</name>
    <dbReference type="NCBI Taxonomy" id="1855823"/>
    <lineage>
        <taxon>Bacteria</taxon>
        <taxon>Bacillati</taxon>
        <taxon>Bacillota</taxon>
        <taxon>Bacilli</taxon>
        <taxon>Bacillales</taxon>
        <taxon>Staphylococcaceae</taxon>
        <taxon>Macrococcoides</taxon>
    </lineage>
</organism>
<dbReference type="AlphaFoldDB" id="A0A1W7A9L2"/>
<dbReference type="PANTHER" id="PTHR12969">
    <property type="entry name" value="NGD5/OSM-6/IFT52"/>
    <property type="match status" value="1"/>
</dbReference>
<accession>A0A1W7A9L2</accession>
<dbReference type="PANTHER" id="PTHR12969:SF7">
    <property type="entry name" value="INTRAFLAGELLAR TRANSPORT PROTEIN 52 HOMOLOG"/>
    <property type="match status" value="1"/>
</dbReference>
<dbReference type="PROSITE" id="PS51257">
    <property type="entry name" value="PROKAR_LIPOPROTEIN"/>
    <property type="match status" value="1"/>
</dbReference>
<evidence type="ECO:0000313" key="2">
    <source>
        <dbReference type="EMBL" id="ARQ06291.1"/>
    </source>
</evidence>